<dbReference type="InterPro" id="IPR029032">
    <property type="entry name" value="AhpD-like"/>
</dbReference>
<dbReference type="Gene3D" id="1.20.1290.10">
    <property type="entry name" value="AhpD-like"/>
    <property type="match status" value="1"/>
</dbReference>
<protein>
    <submittedName>
        <fullName evidence="2">Carboxymuconolactone decarboxylase family protein</fullName>
    </submittedName>
</protein>
<dbReference type="EMBL" id="SRKY01000001">
    <property type="protein sequence ID" value="THH38982.1"/>
    <property type="molecule type" value="Genomic_DNA"/>
</dbReference>
<dbReference type="SUPFAM" id="SSF69118">
    <property type="entry name" value="AhpD-like"/>
    <property type="match status" value="1"/>
</dbReference>
<name>A0A4S4NH40_9RHOB</name>
<dbReference type="OrthoDB" id="9801400at2"/>
<dbReference type="GO" id="GO:0051920">
    <property type="term" value="F:peroxiredoxin activity"/>
    <property type="evidence" value="ECO:0007669"/>
    <property type="project" value="InterPro"/>
</dbReference>
<evidence type="ECO:0000313" key="2">
    <source>
        <dbReference type="EMBL" id="THH38982.1"/>
    </source>
</evidence>
<comment type="caution">
    <text evidence="2">The sequence shown here is derived from an EMBL/GenBank/DDBJ whole genome shotgun (WGS) entry which is preliminary data.</text>
</comment>
<dbReference type="InterPro" id="IPR003779">
    <property type="entry name" value="CMD-like"/>
</dbReference>
<proteinExistence type="predicted"/>
<dbReference type="RefSeq" id="WP_136461901.1">
    <property type="nucleotide sequence ID" value="NZ_SRKY01000001.1"/>
</dbReference>
<dbReference type="Proteomes" id="UP000306602">
    <property type="component" value="Unassembled WGS sequence"/>
</dbReference>
<evidence type="ECO:0000313" key="3">
    <source>
        <dbReference type="Proteomes" id="UP000306602"/>
    </source>
</evidence>
<gene>
    <name evidence="2" type="ORF">E4Z66_05335</name>
</gene>
<sequence>MSSKSPFELMMEQAQAMAKSFPAMEAFSPKGFDKLWPTMPKELMEAWFGNAVNENGLDAKTRLMLTLAGMTMQGAQNEIGLRQTVRHLVELEATDQQVYEAIGMMSMFAGLPASTRAMEIARDVLEDGKDTEE</sequence>
<evidence type="ECO:0000259" key="1">
    <source>
        <dbReference type="Pfam" id="PF02627"/>
    </source>
</evidence>
<dbReference type="AlphaFoldDB" id="A0A4S4NH40"/>
<keyword evidence="3" id="KW-1185">Reference proteome</keyword>
<accession>A0A4S4NH40</accession>
<reference evidence="2 3" key="1">
    <citation type="submission" date="2019-04" db="EMBL/GenBank/DDBJ databases">
        <title>Shimia ponticola sp. nov., isolated from seawater.</title>
        <authorList>
            <person name="Kim Y.-O."/>
            <person name="Yoon J.-H."/>
        </authorList>
    </citation>
    <scope>NUCLEOTIDE SEQUENCE [LARGE SCALE GENOMIC DNA]</scope>
    <source>
        <strain evidence="2 3">MYP11</strain>
    </source>
</reference>
<feature type="domain" description="Carboxymuconolactone decarboxylase-like" evidence="1">
    <location>
        <begin position="44"/>
        <end position="123"/>
    </location>
</feature>
<dbReference type="Pfam" id="PF02627">
    <property type="entry name" value="CMD"/>
    <property type="match status" value="1"/>
</dbReference>
<organism evidence="2 3">
    <name type="scientific">Aliishimia ponticola</name>
    <dbReference type="NCBI Taxonomy" id="2499833"/>
    <lineage>
        <taxon>Bacteria</taxon>
        <taxon>Pseudomonadati</taxon>
        <taxon>Pseudomonadota</taxon>
        <taxon>Alphaproteobacteria</taxon>
        <taxon>Rhodobacterales</taxon>
        <taxon>Paracoccaceae</taxon>
        <taxon>Aliishimia</taxon>
    </lineage>
</organism>